<sequence>MLHDNSSIAELATGVPLGVFGELVGTLETSRAAAAPPPPPPAPNSHFAPEGPTVTYSSSLTVPTTPRTSTTTTTTTTTTTSNSRSDAANPTSSSTVGRAAPSRTGGGLASRLRSATVVGGASPLAAGGKAPDALMTAVHSIRVMNTKTTGETALTKAAFYDHMLKAIDVGKDEQMAFAEGVKAVKELDEQRKRRIAALASPMVDSRQQQQQQQQQQAELQPQLPTAAPSPLQGGATTTTSPTPPPPPPPPPAAAATAPSPTLTSPVTTSLAGPTLLARVSQTTGVPRSPSTDSMPDHTNTKETAGTTGRTKLKGIFTNIIKPTISLNTDDSLIDSNSAGGHGASMAHLRVLHRKLCMTVEDYDKMTTDAAAARETSILESSRLAIQKVADDTRKAVTAEYEPKIQHDKCNARISVLERENRIMMDETARTIDLNKQLTAQIATLRMNSSARVSENALLIEELARRRLRGNAIRHKLRAAQARLAELEGGGGGAGGAAFGESVTSGVEDNDDQEEDENAAWEEWW</sequence>
<evidence type="ECO:0000313" key="2">
    <source>
        <dbReference type="EMBL" id="KAJ3178433.1"/>
    </source>
</evidence>
<feature type="compositionally biased region" description="Polar residues" evidence="1">
    <location>
        <begin position="279"/>
        <end position="293"/>
    </location>
</feature>
<evidence type="ECO:0000256" key="1">
    <source>
        <dbReference type="SAM" id="MobiDB-lite"/>
    </source>
</evidence>
<feature type="compositionally biased region" description="Acidic residues" evidence="1">
    <location>
        <begin position="507"/>
        <end position="524"/>
    </location>
</feature>
<proteinExistence type="predicted"/>
<protein>
    <submittedName>
        <fullName evidence="2">Uncharacterized protein</fullName>
    </submittedName>
</protein>
<organism evidence="2 3">
    <name type="scientific">Geranomyces variabilis</name>
    <dbReference type="NCBI Taxonomy" id="109894"/>
    <lineage>
        <taxon>Eukaryota</taxon>
        <taxon>Fungi</taxon>
        <taxon>Fungi incertae sedis</taxon>
        <taxon>Chytridiomycota</taxon>
        <taxon>Chytridiomycota incertae sedis</taxon>
        <taxon>Chytridiomycetes</taxon>
        <taxon>Spizellomycetales</taxon>
        <taxon>Powellomycetaceae</taxon>
        <taxon>Geranomyces</taxon>
    </lineage>
</organism>
<feature type="region of interest" description="Disordered" evidence="1">
    <location>
        <begin position="201"/>
        <end position="309"/>
    </location>
</feature>
<accession>A0AAD5TJI8</accession>
<gene>
    <name evidence="2" type="ORF">HDU87_003507</name>
</gene>
<keyword evidence="3" id="KW-1185">Reference proteome</keyword>
<feature type="compositionally biased region" description="Low complexity" evidence="1">
    <location>
        <begin position="253"/>
        <end position="271"/>
    </location>
</feature>
<comment type="caution">
    <text evidence="2">The sequence shown here is derived from an EMBL/GenBank/DDBJ whole genome shotgun (WGS) entry which is preliminary data.</text>
</comment>
<dbReference type="EMBL" id="JADGJQ010000026">
    <property type="protein sequence ID" value="KAJ3178433.1"/>
    <property type="molecule type" value="Genomic_DNA"/>
</dbReference>
<dbReference type="AlphaFoldDB" id="A0AAD5TJI8"/>
<evidence type="ECO:0000313" key="3">
    <source>
        <dbReference type="Proteomes" id="UP001212152"/>
    </source>
</evidence>
<feature type="compositionally biased region" description="Low complexity" evidence="1">
    <location>
        <begin position="207"/>
        <end position="216"/>
    </location>
</feature>
<feature type="region of interest" description="Disordered" evidence="1">
    <location>
        <begin position="30"/>
        <end position="110"/>
    </location>
</feature>
<feature type="compositionally biased region" description="Low complexity" evidence="1">
    <location>
        <begin position="57"/>
        <end position="85"/>
    </location>
</feature>
<feature type="region of interest" description="Disordered" evidence="1">
    <location>
        <begin position="489"/>
        <end position="524"/>
    </location>
</feature>
<name>A0AAD5TJI8_9FUNG</name>
<reference evidence="2" key="1">
    <citation type="submission" date="2020-05" db="EMBL/GenBank/DDBJ databases">
        <title>Phylogenomic resolution of chytrid fungi.</title>
        <authorList>
            <person name="Stajich J.E."/>
            <person name="Amses K."/>
            <person name="Simmons R."/>
            <person name="Seto K."/>
            <person name="Myers J."/>
            <person name="Bonds A."/>
            <person name="Quandt C.A."/>
            <person name="Barry K."/>
            <person name="Liu P."/>
            <person name="Grigoriev I."/>
            <person name="Longcore J.E."/>
            <person name="James T.Y."/>
        </authorList>
    </citation>
    <scope>NUCLEOTIDE SEQUENCE</scope>
    <source>
        <strain evidence="2">JEL0379</strain>
    </source>
</reference>
<feature type="compositionally biased region" description="Polar residues" evidence="1">
    <location>
        <begin position="86"/>
        <end position="96"/>
    </location>
</feature>
<dbReference type="Proteomes" id="UP001212152">
    <property type="component" value="Unassembled WGS sequence"/>
</dbReference>
<feature type="compositionally biased region" description="Pro residues" evidence="1">
    <location>
        <begin position="241"/>
        <end position="252"/>
    </location>
</feature>